<gene>
    <name evidence="1" type="ORF">NFX39_05775</name>
</gene>
<dbReference type="Pfam" id="PF13289">
    <property type="entry name" value="SIR2_2"/>
    <property type="match status" value="1"/>
</dbReference>
<accession>A0ABT0ZRH3</accession>
<sequence length="278" mass="32515">MDFLSDLKNKNQFPVIFIGSGITQRYFKNALNWDGLLQSLWEETGEEQSYYSRFHELEQQFQKDKFRVYTKLAQELEEKFDTAFYDGKITMQSLSPEEAHQNEMSPFKRRIAEYFEHLEPREEFKNELKLFGKMIRKARMIVTTNYDSLIEDTLFNQISKKVGNRGLFEPSSELNVLYKIHGSIEEPESLVITQRDYEGLKRTSAIVNAKILSELTSSPILFIGYSLTDNNVQSLLKDLADNMPFDVGQSAKRIGSYVKKLDKNKCIKYFELRPLNTF</sequence>
<dbReference type="Proteomes" id="UP001523234">
    <property type="component" value="Unassembled WGS sequence"/>
</dbReference>
<keyword evidence="2" id="KW-1185">Reference proteome</keyword>
<evidence type="ECO:0000313" key="1">
    <source>
        <dbReference type="EMBL" id="MCO0832587.1"/>
    </source>
</evidence>
<dbReference type="RefSeq" id="WP_252443891.1">
    <property type="nucleotide sequence ID" value="NZ_JAMWYK010000007.1"/>
</dbReference>
<dbReference type="EMBL" id="JAMWYK010000007">
    <property type="protein sequence ID" value="MCO0832587.1"/>
    <property type="molecule type" value="Genomic_DNA"/>
</dbReference>
<protein>
    <submittedName>
        <fullName evidence="1">SIR2 family protein</fullName>
    </submittedName>
</protein>
<comment type="caution">
    <text evidence="1">The sequence shown here is derived from an EMBL/GenBank/DDBJ whole genome shotgun (WGS) entry which is preliminary data.</text>
</comment>
<name>A0ABT0ZRH3_9LACO</name>
<organism evidence="1 2">
    <name type="scientific">Fructobacillus apis</name>
    <dbReference type="NCBI Taxonomy" id="2935017"/>
    <lineage>
        <taxon>Bacteria</taxon>
        <taxon>Bacillati</taxon>
        <taxon>Bacillota</taxon>
        <taxon>Bacilli</taxon>
        <taxon>Lactobacillales</taxon>
        <taxon>Lactobacillaceae</taxon>
        <taxon>Fructobacillus</taxon>
    </lineage>
</organism>
<proteinExistence type="predicted"/>
<evidence type="ECO:0000313" key="2">
    <source>
        <dbReference type="Proteomes" id="UP001523234"/>
    </source>
</evidence>
<reference evidence="1 2" key="1">
    <citation type="submission" date="2022-06" db="EMBL/GenBank/DDBJ databases">
        <title>Fructobacillus taiwanensis sp. nov., isolated from the honeybee.</title>
        <authorList>
            <person name="Chen Y.-S."/>
            <person name="Wang L.-T."/>
            <person name="Lee Y.-S."/>
            <person name="Chang Y.-C."/>
            <person name="Wu H.-C."/>
            <person name="Liao C.-Y."/>
            <person name="Chen W.-H."/>
            <person name="Deng J.-N."/>
            <person name="Wang Y.-H."/>
        </authorList>
    </citation>
    <scope>NUCLEOTIDE SEQUENCE [LARGE SCALE GENOMIC DNA]</scope>
    <source>
        <strain evidence="1 2">W13</strain>
    </source>
</reference>